<organism evidence="1 2">
    <name type="scientific">Cereibacter azotoformans</name>
    <dbReference type="NCBI Taxonomy" id="43057"/>
    <lineage>
        <taxon>Bacteria</taxon>
        <taxon>Pseudomonadati</taxon>
        <taxon>Pseudomonadota</taxon>
        <taxon>Alphaproteobacteria</taxon>
        <taxon>Rhodobacterales</taxon>
        <taxon>Paracoccaceae</taxon>
        <taxon>Cereibacter</taxon>
    </lineage>
</organism>
<protein>
    <submittedName>
        <fullName evidence="1">Uncharacterized protein</fullName>
    </submittedName>
</protein>
<dbReference type="OrthoDB" id="6973663at2"/>
<dbReference type="Gene3D" id="1.10.357.10">
    <property type="entry name" value="Tetracycline Repressor, domain 2"/>
    <property type="match status" value="1"/>
</dbReference>
<dbReference type="Proteomes" id="UP000244060">
    <property type="component" value="Unassembled WGS sequence"/>
</dbReference>
<dbReference type="RefSeq" id="WP_101340139.1">
    <property type="nucleotide sequence ID" value="NZ_CP090021.1"/>
</dbReference>
<sequence>MARPRSLPDAEVHDTICRMLSGNGDRAVSFGTVSRATGLAAATLAGRYGTRDGMVQAALGHFWDRLEAAAEDSAAETKAPAFLKALGEAADPHLVALSLTLPELRPRAEAWRQTVEAALALRLGRAEPAAMMFALWQGQRLWQEAGGRSFRLKDAARRLTPSG</sequence>
<dbReference type="EMBL" id="QAOT01000001">
    <property type="protein sequence ID" value="PTR20753.1"/>
    <property type="molecule type" value="Genomic_DNA"/>
</dbReference>
<dbReference type="InterPro" id="IPR009057">
    <property type="entry name" value="Homeodomain-like_sf"/>
</dbReference>
<name>A0A2T5KEB6_9RHOB</name>
<proteinExistence type="predicted"/>
<evidence type="ECO:0000313" key="2">
    <source>
        <dbReference type="Proteomes" id="UP000244060"/>
    </source>
</evidence>
<keyword evidence="2" id="KW-1185">Reference proteome</keyword>
<comment type="caution">
    <text evidence="1">The sequence shown here is derived from an EMBL/GenBank/DDBJ whole genome shotgun (WGS) entry which is preliminary data.</text>
</comment>
<accession>A0A2T5KEB6</accession>
<reference evidence="1 2" key="1">
    <citation type="submission" date="2018-04" db="EMBL/GenBank/DDBJ databases">
        <title>Genomic Encyclopedia of Type Strains, Phase III (KMG-III): the genomes of soil and plant-associated and newly described type strains.</title>
        <authorList>
            <person name="Whitman W."/>
        </authorList>
    </citation>
    <scope>NUCLEOTIDE SEQUENCE [LARGE SCALE GENOMIC DNA]</scope>
    <source>
        <strain evidence="1 2">KA25</strain>
    </source>
</reference>
<gene>
    <name evidence="1" type="ORF">C8J28_10171</name>
</gene>
<dbReference type="SUPFAM" id="SSF46689">
    <property type="entry name" value="Homeodomain-like"/>
    <property type="match status" value="1"/>
</dbReference>
<dbReference type="AlphaFoldDB" id="A0A2T5KEB6"/>
<evidence type="ECO:0000313" key="1">
    <source>
        <dbReference type="EMBL" id="PTR20753.1"/>
    </source>
</evidence>